<evidence type="ECO:0000259" key="4">
    <source>
        <dbReference type="PROSITE" id="PS50110"/>
    </source>
</evidence>
<reference evidence="6" key="1">
    <citation type="submission" date="2019-01" db="EMBL/GenBank/DDBJ databases">
        <title>Gri0909 isolated from a small marine red alga.</title>
        <authorList>
            <person name="Kim J."/>
            <person name="Jeong S.E."/>
            <person name="Jeon C.O."/>
        </authorList>
    </citation>
    <scope>NUCLEOTIDE SEQUENCE [LARGE SCALE GENOMIC DNA]</scope>
    <source>
        <strain evidence="6">Gri0909</strain>
    </source>
</reference>
<dbReference type="Gene3D" id="3.40.50.300">
    <property type="entry name" value="P-loop containing nucleotide triphosphate hydrolases"/>
    <property type="match status" value="1"/>
</dbReference>
<evidence type="ECO:0000256" key="1">
    <source>
        <dbReference type="ARBA" id="ARBA00022741"/>
    </source>
</evidence>
<dbReference type="InterPro" id="IPR050625">
    <property type="entry name" value="ParA/MinD_ATPase"/>
</dbReference>
<dbReference type="GO" id="GO:0000160">
    <property type="term" value="P:phosphorelay signal transduction system"/>
    <property type="evidence" value="ECO:0007669"/>
    <property type="project" value="InterPro"/>
</dbReference>
<dbReference type="GO" id="GO:0016887">
    <property type="term" value="F:ATP hydrolysis activity"/>
    <property type="evidence" value="ECO:0007669"/>
    <property type="project" value="TreeGrafter"/>
</dbReference>
<dbReference type="InterPro" id="IPR011006">
    <property type="entry name" value="CheY-like_superfamily"/>
</dbReference>
<protein>
    <recommendedName>
        <fullName evidence="4">Response regulatory domain-containing protein</fullName>
    </recommendedName>
</protein>
<dbReference type="SUPFAM" id="SSF52540">
    <property type="entry name" value="P-loop containing nucleoside triphosphate hydrolases"/>
    <property type="match status" value="1"/>
</dbReference>
<dbReference type="PANTHER" id="PTHR43384:SF6">
    <property type="entry name" value="SEPTUM SITE-DETERMINING PROTEIN MIND HOMOLOG, CHLOROPLASTIC"/>
    <property type="match status" value="1"/>
</dbReference>
<feature type="domain" description="Response regulatory" evidence="4">
    <location>
        <begin position="10"/>
        <end position="122"/>
    </location>
</feature>
<evidence type="ECO:0000313" key="6">
    <source>
        <dbReference type="Proteomes" id="UP000287447"/>
    </source>
</evidence>
<dbReference type="PROSITE" id="PS50110">
    <property type="entry name" value="RESPONSE_REGULATORY"/>
    <property type="match status" value="1"/>
</dbReference>
<evidence type="ECO:0000256" key="3">
    <source>
        <dbReference type="PROSITE-ProRule" id="PRU00169"/>
    </source>
</evidence>
<keyword evidence="1" id="KW-0547">Nucleotide-binding</keyword>
<evidence type="ECO:0000313" key="5">
    <source>
        <dbReference type="EMBL" id="RVU35194.1"/>
    </source>
</evidence>
<dbReference type="Gene3D" id="3.40.50.2300">
    <property type="match status" value="1"/>
</dbReference>
<gene>
    <name evidence="5" type="ORF">EOI86_20480</name>
</gene>
<dbReference type="Proteomes" id="UP000287447">
    <property type="component" value="Unassembled WGS sequence"/>
</dbReference>
<name>A0A437QL10_9PROT</name>
<keyword evidence="3" id="KW-0597">Phosphoprotein</keyword>
<dbReference type="InterPro" id="IPR001789">
    <property type="entry name" value="Sig_transdc_resp-reg_receiver"/>
</dbReference>
<dbReference type="GO" id="GO:0005524">
    <property type="term" value="F:ATP binding"/>
    <property type="evidence" value="ECO:0007669"/>
    <property type="project" value="UniProtKB-KW"/>
</dbReference>
<sequence>MNTPQERTLSLIAVSDDAMLTDVLARMVDGGFNAAAEVLPRATLPEQLSDWQADLILLDVTNDVDPLDTIHRTANASQGRVVAIGDINDVSMYRAAVQAGAEDYLIMPLDEATLTEVISRARIPSARAPVVEEEPEGTSLHLVIGARGGVGATSFAVSTAWLAAETYERETALIDLDLHFGSCALALDLLPGSGLRDALQHPERIDSLFVGSAMINATDKLFVLGAEESLNHHVDPSPAAIATLYEAVASTFKTVIIDIPRHALHYASALIELADSITIVTDSSIAGLRDTVRLQEVLADGMKSRNIQIAVVERPKPQQQVTRKEMEQGLGGQVHVWIPHDAKSASAAATQGKSLPEVAGPRGLVTKALSTVARDYAGLSDERAKGKKLWRW</sequence>
<dbReference type="GO" id="GO:0005829">
    <property type="term" value="C:cytosol"/>
    <property type="evidence" value="ECO:0007669"/>
    <property type="project" value="TreeGrafter"/>
</dbReference>
<dbReference type="EMBL" id="SADE01000003">
    <property type="protein sequence ID" value="RVU35194.1"/>
    <property type="molecule type" value="Genomic_DNA"/>
</dbReference>
<dbReference type="GO" id="GO:0009898">
    <property type="term" value="C:cytoplasmic side of plasma membrane"/>
    <property type="evidence" value="ECO:0007669"/>
    <property type="project" value="TreeGrafter"/>
</dbReference>
<evidence type="ECO:0000256" key="2">
    <source>
        <dbReference type="ARBA" id="ARBA00022840"/>
    </source>
</evidence>
<dbReference type="OrthoDB" id="9783172at2"/>
<dbReference type="GO" id="GO:0051782">
    <property type="term" value="P:negative regulation of cell division"/>
    <property type="evidence" value="ECO:0007669"/>
    <property type="project" value="TreeGrafter"/>
</dbReference>
<keyword evidence="6" id="KW-1185">Reference proteome</keyword>
<dbReference type="AlphaFoldDB" id="A0A437QL10"/>
<dbReference type="SUPFAM" id="SSF52172">
    <property type="entry name" value="CheY-like"/>
    <property type="match status" value="1"/>
</dbReference>
<proteinExistence type="predicted"/>
<organism evidence="5 6">
    <name type="scientific">Hwanghaeella grinnelliae</name>
    <dbReference type="NCBI Taxonomy" id="2500179"/>
    <lineage>
        <taxon>Bacteria</taxon>
        <taxon>Pseudomonadati</taxon>
        <taxon>Pseudomonadota</taxon>
        <taxon>Alphaproteobacteria</taxon>
        <taxon>Rhodospirillales</taxon>
        <taxon>Rhodospirillaceae</taxon>
        <taxon>Hwanghaeella</taxon>
    </lineage>
</organism>
<keyword evidence="2" id="KW-0067">ATP-binding</keyword>
<feature type="modified residue" description="4-aspartylphosphate" evidence="3">
    <location>
        <position position="59"/>
    </location>
</feature>
<comment type="caution">
    <text evidence="5">The sequence shown here is derived from an EMBL/GenBank/DDBJ whole genome shotgun (WGS) entry which is preliminary data.</text>
</comment>
<dbReference type="InterPro" id="IPR027417">
    <property type="entry name" value="P-loop_NTPase"/>
</dbReference>
<dbReference type="PANTHER" id="PTHR43384">
    <property type="entry name" value="SEPTUM SITE-DETERMINING PROTEIN MIND HOMOLOG, CHLOROPLASTIC-RELATED"/>
    <property type="match status" value="1"/>
</dbReference>
<accession>A0A437QL10</accession>
<dbReference type="RefSeq" id="WP_127767515.1">
    <property type="nucleotide sequence ID" value="NZ_SADE01000003.1"/>
</dbReference>